<reference evidence="1 2" key="1">
    <citation type="submission" date="2018-03" db="EMBL/GenBank/DDBJ databases">
        <title>Genomic Encyclopedia of Archaeal and Bacterial Type Strains, Phase II (KMG-II): from individual species to whole genera.</title>
        <authorList>
            <person name="Goeker M."/>
        </authorList>
    </citation>
    <scope>NUCLEOTIDE SEQUENCE [LARGE SCALE GENOMIC DNA]</scope>
    <source>
        <strain evidence="1 2">DSM 18107</strain>
    </source>
</reference>
<dbReference type="EMBL" id="PYGK01000002">
    <property type="protein sequence ID" value="PSL34889.1"/>
    <property type="molecule type" value="Genomic_DNA"/>
</dbReference>
<organism evidence="1 2">
    <name type="scientific">Chitinophaga ginsengisoli</name>
    <dbReference type="NCBI Taxonomy" id="363837"/>
    <lineage>
        <taxon>Bacteria</taxon>
        <taxon>Pseudomonadati</taxon>
        <taxon>Bacteroidota</taxon>
        <taxon>Chitinophagia</taxon>
        <taxon>Chitinophagales</taxon>
        <taxon>Chitinophagaceae</taxon>
        <taxon>Chitinophaga</taxon>
    </lineage>
</organism>
<comment type="caution">
    <text evidence="1">The sequence shown here is derived from an EMBL/GenBank/DDBJ whole genome shotgun (WGS) entry which is preliminary data.</text>
</comment>
<accession>A0A2P8GLP1</accession>
<dbReference type="AlphaFoldDB" id="A0A2P8GLP1"/>
<protein>
    <submittedName>
        <fullName evidence="1">Uncharacterized protein</fullName>
    </submittedName>
</protein>
<gene>
    <name evidence="1" type="ORF">CLV42_102463</name>
</gene>
<keyword evidence="2" id="KW-1185">Reference proteome</keyword>
<name>A0A2P8GLP1_9BACT</name>
<evidence type="ECO:0000313" key="1">
    <source>
        <dbReference type="EMBL" id="PSL34889.1"/>
    </source>
</evidence>
<evidence type="ECO:0000313" key="2">
    <source>
        <dbReference type="Proteomes" id="UP000240978"/>
    </source>
</evidence>
<sequence>MIKKSAIAAPKTAPDFSLNAESLCGYTTYPDLPMNKINANIVTI</sequence>
<dbReference type="Proteomes" id="UP000240978">
    <property type="component" value="Unassembled WGS sequence"/>
</dbReference>
<proteinExistence type="predicted"/>